<dbReference type="AlphaFoldDB" id="A0AAV7E7M4"/>
<feature type="compositionally biased region" description="Polar residues" evidence="1">
    <location>
        <begin position="35"/>
        <end position="47"/>
    </location>
</feature>
<name>A0AAV7E7M4_ARIFI</name>
<dbReference type="InterPro" id="IPR004252">
    <property type="entry name" value="Probable_transposase_24"/>
</dbReference>
<feature type="compositionally biased region" description="Low complexity" evidence="1">
    <location>
        <begin position="1"/>
        <end position="15"/>
    </location>
</feature>
<protein>
    <recommendedName>
        <fullName evidence="4">Transposase, Ptta/En/Spm, plant</fullName>
    </recommendedName>
</protein>
<dbReference type="EMBL" id="JAINDJ010000006">
    <property type="protein sequence ID" value="KAG9444885.1"/>
    <property type="molecule type" value="Genomic_DNA"/>
</dbReference>
<evidence type="ECO:0000256" key="1">
    <source>
        <dbReference type="SAM" id="MobiDB-lite"/>
    </source>
</evidence>
<feature type="compositionally biased region" description="Polar residues" evidence="1">
    <location>
        <begin position="294"/>
        <end position="303"/>
    </location>
</feature>
<dbReference type="Proteomes" id="UP000825729">
    <property type="component" value="Unassembled WGS sequence"/>
</dbReference>
<feature type="region of interest" description="Disordered" evidence="1">
    <location>
        <begin position="278"/>
        <end position="303"/>
    </location>
</feature>
<accession>A0AAV7E7M4</accession>
<evidence type="ECO:0000313" key="3">
    <source>
        <dbReference type="Proteomes" id="UP000825729"/>
    </source>
</evidence>
<gene>
    <name evidence="2" type="ORF">H6P81_016225</name>
</gene>
<feature type="compositionally biased region" description="Polar residues" evidence="1">
    <location>
        <begin position="185"/>
        <end position="198"/>
    </location>
</feature>
<evidence type="ECO:0000313" key="2">
    <source>
        <dbReference type="EMBL" id="KAG9444885.1"/>
    </source>
</evidence>
<feature type="region of interest" description="Disordered" evidence="1">
    <location>
        <begin position="185"/>
        <end position="207"/>
    </location>
</feature>
<feature type="region of interest" description="Disordered" evidence="1">
    <location>
        <begin position="1"/>
        <end position="47"/>
    </location>
</feature>
<comment type="caution">
    <text evidence="2">The sequence shown here is derived from an EMBL/GenBank/DDBJ whole genome shotgun (WGS) entry which is preliminary data.</text>
</comment>
<reference evidence="2 3" key="1">
    <citation type="submission" date="2021-07" db="EMBL/GenBank/DDBJ databases">
        <title>The Aristolochia fimbriata genome: insights into angiosperm evolution, floral development and chemical biosynthesis.</title>
        <authorList>
            <person name="Jiao Y."/>
        </authorList>
    </citation>
    <scope>NUCLEOTIDE SEQUENCE [LARGE SCALE GENOMIC DNA]</scope>
    <source>
        <strain evidence="2">IBCAS-2021</strain>
        <tissue evidence="2">Leaf</tissue>
    </source>
</reference>
<sequence>MPPNSTNTPGTPSTPVEEPQGESSSLVRRRGRGPSKQTSLEPPPNTKWQVTIENNQVIAGATTEFGRDLGIYARHGSYFPLHLQWGEQPKGSFKDILSSLKRKYDFVDSEKNVVCDDMVIEAMKPLVQKYLKNWRAYLKKNCFEKVAEEDLSGSPDTRVTDEEWDNIVKYWKNEDNVKVAQMNKQNRSHAQATHTLGTRSIARHYNDERQKNGTNFDILESYLSAHQCKKGGYPNTHTQLKCAEVVEKFRGIEGVDPTDPRALSSVLDKVYKGHHGGYERGLGTGWSRRKHSVGATSSRNENNQLSAQLEEALVVISQLKESDQEKFAHIIQMEKQMQVFTEFMEASNRNMASSSQDFTDSDVGETQPMPPS</sequence>
<proteinExistence type="predicted"/>
<dbReference type="PANTHER" id="PTHR33144">
    <property type="entry name" value="OS10G0409366 PROTEIN-RELATED"/>
    <property type="match status" value="1"/>
</dbReference>
<evidence type="ECO:0008006" key="4">
    <source>
        <dbReference type="Google" id="ProtNLM"/>
    </source>
</evidence>
<dbReference type="Pfam" id="PF03004">
    <property type="entry name" value="Transposase_24"/>
    <property type="match status" value="1"/>
</dbReference>
<feature type="region of interest" description="Disordered" evidence="1">
    <location>
        <begin position="350"/>
        <end position="372"/>
    </location>
</feature>
<dbReference type="PANTHER" id="PTHR33144:SF35">
    <property type="entry name" value="TRANSPOSASE, PTTA_EN_SPM, PLANT-RELATED"/>
    <property type="match status" value="1"/>
</dbReference>
<keyword evidence="3" id="KW-1185">Reference proteome</keyword>
<organism evidence="2 3">
    <name type="scientific">Aristolochia fimbriata</name>
    <name type="common">White veined hardy Dutchman's pipe vine</name>
    <dbReference type="NCBI Taxonomy" id="158543"/>
    <lineage>
        <taxon>Eukaryota</taxon>
        <taxon>Viridiplantae</taxon>
        <taxon>Streptophyta</taxon>
        <taxon>Embryophyta</taxon>
        <taxon>Tracheophyta</taxon>
        <taxon>Spermatophyta</taxon>
        <taxon>Magnoliopsida</taxon>
        <taxon>Magnoliidae</taxon>
        <taxon>Piperales</taxon>
        <taxon>Aristolochiaceae</taxon>
        <taxon>Aristolochia</taxon>
    </lineage>
</organism>